<organism evidence="7 8">
    <name type="scientific">Roseospira visakhapatnamensis</name>
    <dbReference type="NCBI Taxonomy" id="390880"/>
    <lineage>
        <taxon>Bacteria</taxon>
        <taxon>Pseudomonadati</taxon>
        <taxon>Pseudomonadota</taxon>
        <taxon>Alphaproteobacteria</taxon>
        <taxon>Rhodospirillales</taxon>
        <taxon>Rhodospirillaceae</taxon>
        <taxon>Roseospira</taxon>
    </lineage>
</organism>
<evidence type="ECO:0000256" key="4">
    <source>
        <dbReference type="PROSITE-ProRule" id="PRU00335"/>
    </source>
</evidence>
<dbReference type="SUPFAM" id="SSF46689">
    <property type="entry name" value="Homeodomain-like"/>
    <property type="match status" value="1"/>
</dbReference>
<keyword evidence="1" id="KW-0805">Transcription regulation</keyword>
<sequence length="209" mass="22451">MGRPREFDEAQALERAMDAFWRHGYAGTSLPDLLTAMDIGRSSFYETFGSKRAAFEAALELYDARVTGRVRDALNAPGPVRAVVEGVLSELVTRALSGEVRGCMVGNTAVELAPHDPAIRARLAASMAGVEDAFAKRLTIARDAGELAPETDPRALARTFLSVIHGVRVVAKARPEKEVLEDITRTALGMLGTDPTGRTDPPPAHSPFP</sequence>
<dbReference type="PANTHER" id="PTHR47506">
    <property type="entry name" value="TRANSCRIPTIONAL REGULATORY PROTEIN"/>
    <property type="match status" value="1"/>
</dbReference>
<dbReference type="Proteomes" id="UP000554286">
    <property type="component" value="Unassembled WGS sequence"/>
</dbReference>
<dbReference type="EMBL" id="JACIGK010000019">
    <property type="protein sequence ID" value="MBB4266915.1"/>
    <property type="molecule type" value="Genomic_DNA"/>
</dbReference>
<evidence type="ECO:0000256" key="2">
    <source>
        <dbReference type="ARBA" id="ARBA00023125"/>
    </source>
</evidence>
<dbReference type="Pfam" id="PF00440">
    <property type="entry name" value="TetR_N"/>
    <property type="match status" value="1"/>
</dbReference>
<dbReference type="InterPro" id="IPR036271">
    <property type="entry name" value="Tet_transcr_reg_TetR-rel_C_sf"/>
</dbReference>
<dbReference type="Gene3D" id="1.10.357.10">
    <property type="entry name" value="Tetracycline Repressor, domain 2"/>
    <property type="match status" value="1"/>
</dbReference>
<dbReference type="PANTHER" id="PTHR47506:SF1">
    <property type="entry name" value="HTH-TYPE TRANSCRIPTIONAL REGULATOR YJDC"/>
    <property type="match status" value="1"/>
</dbReference>
<proteinExistence type="predicted"/>
<dbReference type="AlphaFoldDB" id="A0A7W6WA76"/>
<reference evidence="7 8" key="1">
    <citation type="submission" date="2020-08" db="EMBL/GenBank/DDBJ databases">
        <title>Genome sequencing of Purple Non-Sulfur Bacteria from various extreme environments.</title>
        <authorList>
            <person name="Mayer M."/>
        </authorList>
    </citation>
    <scope>NUCLEOTIDE SEQUENCE [LARGE SCALE GENOMIC DNA]</scope>
    <source>
        <strain evidence="7 8">JA131</strain>
    </source>
</reference>
<accession>A0A7W6WA76</accession>
<feature type="compositionally biased region" description="Pro residues" evidence="5">
    <location>
        <begin position="200"/>
        <end position="209"/>
    </location>
</feature>
<dbReference type="GO" id="GO:0003677">
    <property type="term" value="F:DNA binding"/>
    <property type="evidence" value="ECO:0007669"/>
    <property type="project" value="UniProtKB-UniRule"/>
</dbReference>
<keyword evidence="3" id="KW-0804">Transcription</keyword>
<feature type="domain" description="HTH tetR-type" evidence="6">
    <location>
        <begin position="6"/>
        <end position="66"/>
    </location>
</feature>
<keyword evidence="2 4" id="KW-0238">DNA-binding</keyword>
<dbReference type="SUPFAM" id="SSF48498">
    <property type="entry name" value="Tetracyclin repressor-like, C-terminal domain"/>
    <property type="match status" value="1"/>
</dbReference>
<dbReference type="InterPro" id="IPR001647">
    <property type="entry name" value="HTH_TetR"/>
</dbReference>
<protein>
    <submittedName>
        <fullName evidence="7">TetR/AcrR family transcriptional repressor of nem operon</fullName>
    </submittedName>
</protein>
<evidence type="ECO:0000259" key="6">
    <source>
        <dbReference type="PROSITE" id="PS50977"/>
    </source>
</evidence>
<dbReference type="Gene3D" id="1.10.10.60">
    <property type="entry name" value="Homeodomain-like"/>
    <property type="match status" value="1"/>
</dbReference>
<dbReference type="InterPro" id="IPR011075">
    <property type="entry name" value="TetR_C"/>
</dbReference>
<gene>
    <name evidence="7" type="ORF">GGD89_002551</name>
</gene>
<comment type="caution">
    <text evidence="7">The sequence shown here is derived from an EMBL/GenBank/DDBJ whole genome shotgun (WGS) entry which is preliminary data.</text>
</comment>
<dbReference type="RefSeq" id="WP_184045791.1">
    <property type="nucleotide sequence ID" value="NZ_JACIGK010000019.1"/>
</dbReference>
<feature type="DNA-binding region" description="H-T-H motif" evidence="4">
    <location>
        <begin position="29"/>
        <end position="48"/>
    </location>
</feature>
<evidence type="ECO:0000256" key="1">
    <source>
        <dbReference type="ARBA" id="ARBA00023015"/>
    </source>
</evidence>
<dbReference type="InterPro" id="IPR009057">
    <property type="entry name" value="Homeodomain-like_sf"/>
</dbReference>
<dbReference type="PROSITE" id="PS50977">
    <property type="entry name" value="HTH_TETR_2"/>
    <property type="match status" value="1"/>
</dbReference>
<evidence type="ECO:0000256" key="5">
    <source>
        <dbReference type="SAM" id="MobiDB-lite"/>
    </source>
</evidence>
<dbReference type="Pfam" id="PF16925">
    <property type="entry name" value="TetR_C_13"/>
    <property type="match status" value="1"/>
</dbReference>
<evidence type="ECO:0000313" key="7">
    <source>
        <dbReference type="EMBL" id="MBB4266915.1"/>
    </source>
</evidence>
<evidence type="ECO:0000256" key="3">
    <source>
        <dbReference type="ARBA" id="ARBA00023163"/>
    </source>
</evidence>
<keyword evidence="8" id="KW-1185">Reference proteome</keyword>
<evidence type="ECO:0000313" key="8">
    <source>
        <dbReference type="Proteomes" id="UP000554286"/>
    </source>
</evidence>
<name>A0A7W6WA76_9PROT</name>
<feature type="region of interest" description="Disordered" evidence="5">
    <location>
        <begin position="190"/>
        <end position="209"/>
    </location>
</feature>